<keyword evidence="5" id="KW-1185">Reference proteome</keyword>
<dbReference type="RefSeq" id="WP_091313772.1">
    <property type="nucleotide sequence ID" value="NZ_CBCSJU010000001.1"/>
</dbReference>
<dbReference type="OrthoDB" id="9810963at2"/>
<organism evidence="4 5">
    <name type="scientific">Flavobacterium terrigena</name>
    <dbReference type="NCBI Taxonomy" id="402734"/>
    <lineage>
        <taxon>Bacteria</taxon>
        <taxon>Pseudomonadati</taxon>
        <taxon>Bacteroidota</taxon>
        <taxon>Flavobacteriia</taxon>
        <taxon>Flavobacteriales</taxon>
        <taxon>Flavobacteriaceae</taxon>
        <taxon>Flavobacterium</taxon>
    </lineage>
</organism>
<dbReference type="AlphaFoldDB" id="A0A1H6WEK1"/>
<feature type="domain" description="CBS" evidence="3">
    <location>
        <begin position="172"/>
        <end position="228"/>
    </location>
</feature>
<dbReference type="Pfam" id="PF10335">
    <property type="entry name" value="DUF294_C"/>
    <property type="match status" value="1"/>
</dbReference>
<dbReference type="PROSITE" id="PS50042">
    <property type="entry name" value="CNMP_BINDING_3"/>
    <property type="match status" value="1"/>
</dbReference>
<dbReference type="InterPro" id="IPR000595">
    <property type="entry name" value="cNMP-bd_dom"/>
</dbReference>
<dbReference type="Gene3D" id="2.60.120.10">
    <property type="entry name" value="Jelly Rolls"/>
    <property type="match status" value="1"/>
</dbReference>
<evidence type="ECO:0000259" key="2">
    <source>
        <dbReference type="PROSITE" id="PS50042"/>
    </source>
</evidence>
<protein>
    <submittedName>
        <fullName evidence="4">CBS domain-containing protein</fullName>
    </submittedName>
</protein>
<dbReference type="Pfam" id="PF00571">
    <property type="entry name" value="CBS"/>
    <property type="match status" value="2"/>
</dbReference>
<accession>A0A1H6WEK1</accession>
<dbReference type="InterPro" id="IPR000644">
    <property type="entry name" value="CBS_dom"/>
</dbReference>
<dbReference type="InterPro" id="IPR005105">
    <property type="entry name" value="GlnD_Uridyltrans_N"/>
</dbReference>
<gene>
    <name evidence="4" type="ORF">SAMN05660918_2410</name>
</gene>
<dbReference type="InterPro" id="IPR018821">
    <property type="entry name" value="DUF294_put_nucleoTrafse_sb-bd"/>
</dbReference>
<dbReference type="EMBL" id="FNYA01000006">
    <property type="protein sequence ID" value="SEJ11250.1"/>
    <property type="molecule type" value="Genomic_DNA"/>
</dbReference>
<dbReference type="Gene3D" id="3.10.580.10">
    <property type="entry name" value="CBS-domain"/>
    <property type="match status" value="1"/>
</dbReference>
<dbReference type="SMART" id="SM00116">
    <property type="entry name" value="CBS"/>
    <property type="match status" value="2"/>
</dbReference>
<name>A0A1H6WEK1_9FLAO</name>
<evidence type="ECO:0000259" key="3">
    <source>
        <dbReference type="PROSITE" id="PS51371"/>
    </source>
</evidence>
<sequence length="637" mass="72732">MKNTFAENIVDFLQQYDPFKTVQYSDLLDIASQSEVIYLEKSKRLFKINDELHKNFYIVNSGIIHLTKIIDAQETLVSKCYVGSIFGLRPFFAKNNYSLNSIANEDAVVYAIPIVLFKPLLAKYSVVMDYFLESFTEQSKSTGENYQTLKAISEAGSESEMTDFSYFQELDYDKNPLLVTIHTSISTVAKKMVESNKSYAIVTNNARINGLITDADFKKKIAFGIINLDADCTTIMQQNVTIVEETISVAEAQLLLLKNDTDYLLVTEDGTENTRVKGMISERDIIKSQSNNPGVLIDEIRNAKNFEELKYIHSKYLFVIQNSFTKNIPIFHINNTAGGILHTIIQQCIKLCIDKLGSPPARFVWLALGSQGRKEQLVLSDQDNMIVYEDVAAEKHRDVKFYFVQLAKMVISNMELFGYKPCPFDHLASNIKWCKSLSDFTAIYSSCIKSPGENMSDFSGIFFDFEYIYGETKIKDSLEIAIHQSLANNKIFFDYIGNQLLKSPPPLTFFKKFAVEENGVHKDQFNLKQKGLQFYIDAARIFALSHNLKGVNNTFLRFKQMAITDAKNAEKYLDFAENYIKLQEFRTREGIINDNDGAFIDTTKLSKIDKEELKKSLGDIDDIIDLIKDKYKLTRFS</sequence>
<dbReference type="SUPFAM" id="SSF51206">
    <property type="entry name" value="cAMP-binding domain-like"/>
    <property type="match status" value="1"/>
</dbReference>
<dbReference type="Proteomes" id="UP000199702">
    <property type="component" value="Unassembled WGS sequence"/>
</dbReference>
<dbReference type="PROSITE" id="PS51371">
    <property type="entry name" value="CBS"/>
    <property type="match status" value="2"/>
</dbReference>
<evidence type="ECO:0000256" key="1">
    <source>
        <dbReference type="PROSITE-ProRule" id="PRU00703"/>
    </source>
</evidence>
<feature type="domain" description="Cyclic nucleotide-binding" evidence="2">
    <location>
        <begin position="18"/>
        <end position="138"/>
    </location>
</feature>
<dbReference type="InterPro" id="IPR046342">
    <property type="entry name" value="CBS_dom_sf"/>
</dbReference>
<dbReference type="InterPro" id="IPR014710">
    <property type="entry name" value="RmlC-like_jellyroll"/>
</dbReference>
<proteinExistence type="predicted"/>
<dbReference type="SUPFAM" id="SSF54631">
    <property type="entry name" value="CBS-domain pair"/>
    <property type="match status" value="1"/>
</dbReference>
<dbReference type="CDD" id="cd05401">
    <property type="entry name" value="NT_GlnE_GlnD_like"/>
    <property type="match status" value="1"/>
</dbReference>
<dbReference type="InterPro" id="IPR018490">
    <property type="entry name" value="cNMP-bd_dom_sf"/>
</dbReference>
<dbReference type="Pfam" id="PF00027">
    <property type="entry name" value="cNMP_binding"/>
    <property type="match status" value="1"/>
</dbReference>
<dbReference type="GO" id="GO:0008773">
    <property type="term" value="F:[protein-PII] uridylyltransferase activity"/>
    <property type="evidence" value="ECO:0007669"/>
    <property type="project" value="InterPro"/>
</dbReference>
<dbReference type="STRING" id="402734.SAMN05660918_2410"/>
<dbReference type="Pfam" id="PF03445">
    <property type="entry name" value="DUF294"/>
    <property type="match status" value="1"/>
</dbReference>
<evidence type="ECO:0000313" key="4">
    <source>
        <dbReference type="EMBL" id="SEJ11250.1"/>
    </source>
</evidence>
<keyword evidence="1" id="KW-0129">CBS domain</keyword>
<reference evidence="5" key="1">
    <citation type="submission" date="2016-10" db="EMBL/GenBank/DDBJ databases">
        <authorList>
            <person name="Varghese N."/>
            <person name="Submissions S."/>
        </authorList>
    </citation>
    <scope>NUCLEOTIDE SEQUENCE [LARGE SCALE GENOMIC DNA]</scope>
    <source>
        <strain evidence="5">DSM 17934</strain>
    </source>
</reference>
<evidence type="ECO:0000313" key="5">
    <source>
        <dbReference type="Proteomes" id="UP000199702"/>
    </source>
</evidence>
<feature type="domain" description="CBS" evidence="3">
    <location>
        <begin position="236"/>
        <end position="299"/>
    </location>
</feature>